<proteinExistence type="predicted"/>
<dbReference type="NCBIfam" id="TIGR03761">
    <property type="entry name" value="ICE_PFL4669"/>
    <property type="match status" value="1"/>
</dbReference>
<dbReference type="InterPro" id="IPR014996">
    <property type="entry name" value="AcaB"/>
</dbReference>
<protein>
    <submittedName>
        <fullName evidence="2">TIGR03761 family integrating conjugative element protein</fullName>
    </submittedName>
</protein>
<sequence length="270" mass="30059">MSDPSHEQSYTLTSGPLRSAITIELHTHRAVQLWQGRQSSASPEGHPLHPIIGIPRFLNLLNIIRMDSSLDNPCADLYMLKLEERLLHARREMDRMTGSVNGIFNLLPDTLTVENCLSIQPVRFPVFSASQLGFIGIYLLTDFDKLARNIQLATHMALLNRVECNDLIQRSSGIIRSIFSLAQKYRRIPVTREDFKEDNARAKAATALVGKLPDDILDGSRRSQFAPPLRRTPSTENPPPPAPADETDDAALGSPQFSEDTLPAPETEAE</sequence>
<dbReference type="AlphaFoldDB" id="A0AAP4D0M2"/>
<evidence type="ECO:0000313" key="3">
    <source>
        <dbReference type="Proteomes" id="UP001223214"/>
    </source>
</evidence>
<dbReference type="Pfam" id="PF08900">
    <property type="entry name" value="AcaB"/>
    <property type="match status" value="1"/>
</dbReference>
<gene>
    <name evidence="2" type="ORF">QQF32_01935</name>
</gene>
<name>A0AAP4D0M2_9ENTR</name>
<comment type="caution">
    <text evidence="2">The sequence shown here is derived from an EMBL/GenBank/DDBJ whole genome shotgun (WGS) entry which is preliminary data.</text>
</comment>
<dbReference type="EMBL" id="JASSOM010000003">
    <property type="protein sequence ID" value="MDK9361964.1"/>
    <property type="molecule type" value="Genomic_DNA"/>
</dbReference>
<evidence type="ECO:0000256" key="1">
    <source>
        <dbReference type="SAM" id="MobiDB-lite"/>
    </source>
</evidence>
<reference evidence="2 3" key="1">
    <citation type="submission" date="2023-06" db="EMBL/GenBank/DDBJ databases">
        <title>Identification and characterization of antibiotic-resistant Gram-negative bacteria.</title>
        <authorList>
            <person name="Cho G.-S."/>
            <person name="Lee J."/>
            <person name="Tai E."/>
            <person name="Jeong S."/>
            <person name="Kim I."/>
            <person name="Kim B.-E."/>
            <person name="Jeong M.-I."/>
            <person name="Oh K.-K."/>
            <person name="Franz C.M.A.P."/>
        </authorList>
    </citation>
    <scope>NUCLEOTIDE SEQUENCE [LARGE SCALE GENOMIC DNA]</scope>
    <source>
        <strain evidence="2 3">V106_12</strain>
    </source>
</reference>
<organism evidence="2 3">
    <name type="scientific">Lelliottia wanjuensis</name>
    <dbReference type="NCBI Taxonomy" id="3050585"/>
    <lineage>
        <taxon>Bacteria</taxon>
        <taxon>Pseudomonadati</taxon>
        <taxon>Pseudomonadota</taxon>
        <taxon>Gammaproteobacteria</taxon>
        <taxon>Enterobacterales</taxon>
        <taxon>Enterobacteriaceae</taxon>
        <taxon>Lelliottia</taxon>
    </lineage>
</organism>
<accession>A0AAP4D0M2</accession>
<keyword evidence="3" id="KW-1185">Reference proteome</keyword>
<feature type="region of interest" description="Disordered" evidence="1">
    <location>
        <begin position="215"/>
        <end position="270"/>
    </location>
</feature>
<evidence type="ECO:0000313" key="2">
    <source>
        <dbReference type="EMBL" id="MDK9361964.1"/>
    </source>
</evidence>
<dbReference type="RefSeq" id="WP_285149716.1">
    <property type="nucleotide sequence ID" value="NZ_JASSOM010000003.1"/>
</dbReference>
<dbReference type="Proteomes" id="UP001223214">
    <property type="component" value="Unassembled WGS sequence"/>
</dbReference>